<dbReference type="PROSITE" id="PS51257">
    <property type="entry name" value="PROKAR_LIPOPROTEIN"/>
    <property type="match status" value="1"/>
</dbReference>
<keyword evidence="4" id="KW-0413">Isomerase</keyword>
<dbReference type="OrthoDB" id="1424215at2"/>
<dbReference type="HOGENOM" id="CLU_059537_0_0_10"/>
<dbReference type="PROSITE" id="PS50059">
    <property type="entry name" value="FKBP_PPIASE"/>
    <property type="match status" value="1"/>
</dbReference>
<name>H2C077_GILLR</name>
<dbReference type="eggNOG" id="COG0545">
    <property type="taxonomic scope" value="Bacteria"/>
</dbReference>
<dbReference type="Proteomes" id="UP000003844">
    <property type="component" value="Unassembled WGS sequence"/>
</dbReference>
<reference evidence="9" key="1">
    <citation type="journal article" date="2012" name="Stand. Genomic Sci.">
        <title>Genome sequence of the Antarctic rhodopsins-containing flavobacterium Gillisia limnaea type strain (R-8282(T)).</title>
        <authorList>
            <person name="Riedel T."/>
            <person name="Held B."/>
            <person name="Nolan M."/>
            <person name="Lucas S."/>
            <person name="Lapidus A."/>
            <person name="Tice H."/>
            <person name="Del Rio T.G."/>
            <person name="Cheng J.F."/>
            <person name="Han C."/>
            <person name="Tapia R."/>
            <person name="Goodwin L.A."/>
            <person name="Pitluck S."/>
            <person name="Liolios K."/>
            <person name="Mavromatis K."/>
            <person name="Pagani I."/>
            <person name="Ivanova N."/>
            <person name="Mikhailova N."/>
            <person name="Pati A."/>
            <person name="Chen A."/>
            <person name="Palaniappan K."/>
            <person name="Land M."/>
            <person name="Rohde M."/>
            <person name="Tindall B.J."/>
            <person name="Detter J.C."/>
            <person name="Goker M."/>
            <person name="Bristow J."/>
            <person name="Eisen J.A."/>
            <person name="Markowitz V."/>
            <person name="Hugenholtz P."/>
            <person name="Kyrpides N.C."/>
            <person name="Klenk H.P."/>
            <person name="Woyke T."/>
        </authorList>
    </citation>
    <scope>NUCLEOTIDE SEQUENCE [LARGE SCALE GENOMIC DNA]</scope>
    <source>
        <strain evidence="9">DSM 15749 / LMG 21470 / R-8282</strain>
    </source>
</reference>
<organism evidence="8 9">
    <name type="scientific">Gillisia limnaea (strain DSM 15749 / LMG 21470 / R-8282)</name>
    <dbReference type="NCBI Taxonomy" id="865937"/>
    <lineage>
        <taxon>Bacteria</taxon>
        <taxon>Pseudomonadati</taxon>
        <taxon>Bacteroidota</taxon>
        <taxon>Flavobacteriia</taxon>
        <taxon>Flavobacteriales</taxon>
        <taxon>Flavobacteriaceae</taxon>
        <taxon>Gillisia</taxon>
    </lineage>
</organism>
<evidence type="ECO:0000256" key="2">
    <source>
        <dbReference type="ARBA" id="ARBA00013194"/>
    </source>
</evidence>
<protein>
    <recommendedName>
        <fullName evidence="2 4">peptidylprolyl isomerase</fullName>
        <ecNumber evidence="2 4">5.2.1.8</ecNumber>
    </recommendedName>
</protein>
<evidence type="ECO:0000256" key="3">
    <source>
        <dbReference type="ARBA" id="ARBA00023110"/>
    </source>
</evidence>
<dbReference type="AlphaFoldDB" id="H2C077"/>
<dbReference type="RefSeq" id="WP_006989799.1">
    <property type="nucleotide sequence ID" value="NZ_JH594606.1"/>
</dbReference>
<dbReference type="EC" id="5.2.1.8" evidence="2 4"/>
<accession>H2C077</accession>
<feature type="signal peptide" evidence="6">
    <location>
        <begin position="1"/>
        <end position="21"/>
    </location>
</feature>
<dbReference type="GO" id="GO:0003755">
    <property type="term" value="F:peptidyl-prolyl cis-trans isomerase activity"/>
    <property type="evidence" value="ECO:0007669"/>
    <property type="project" value="UniProtKB-KW"/>
</dbReference>
<dbReference type="InterPro" id="IPR001179">
    <property type="entry name" value="PPIase_FKBP_dom"/>
</dbReference>
<dbReference type="InterPro" id="IPR046357">
    <property type="entry name" value="PPIase_dom_sf"/>
</dbReference>
<keyword evidence="9" id="KW-1185">Reference proteome</keyword>
<evidence type="ECO:0000313" key="8">
    <source>
        <dbReference type="EMBL" id="EHQ03493.1"/>
    </source>
</evidence>
<gene>
    <name evidence="8" type="ORF">Gilli_2881</name>
</gene>
<dbReference type="SUPFAM" id="SSF54534">
    <property type="entry name" value="FKBP-like"/>
    <property type="match status" value="1"/>
</dbReference>
<dbReference type="EMBL" id="JH594606">
    <property type="protein sequence ID" value="EHQ03493.1"/>
    <property type="molecule type" value="Genomic_DNA"/>
</dbReference>
<dbReference type="Gene3D" id="3.10.50.40">
    <property type="match status" value="1"/>
</dbReference>
<feature type="chain" id="PRO_5003560542" description="peptidylprolyl isomerase" evidence="6">
    <location>
        <begin position="22"/>
        <end position="309"/>
    </location>
</feature>
<keyword evidence="3 4" id="KW-0697">Rotamase</keyword>
<comment type="catalytic activity">
    <reaction evidence="1 4">
        <text>[protein]-peptidylproline (omega=180) = [protein]-peptidylproline (omega=0)</text>
        <dbReference type="Rhea" id="RHEA:16237"/>
        <dbReference type="Rhea" id="RHEA-COMP:10747"/>
        <dbReference type="Rhea" id="RHEA-COMP:10748"/>
        <dbReference type="ChEBI" id="CHEBI:83833"/>
        <dbReference type="ChEBI" id="CHEBI:83834"/>
        <dbReference type="EC" id="5.2.1.8"/>
    </reaction>
</comment>
<evidence type="ECO:0000256" key="4">
    <source>
        <dbReference type="PROSITE-ProRule" id="PRU00277"/>
    </source>
</evidence>
<evidence type="ECO:0000256" key="1">
    <source>
        <dbReference type="ARBA" id="ARBA00000971"/>
    </source>
</evidence>
<keyword evidence="6" id="KW-0732">Signal</keyword>
<evidence type="ECO:0000313" key="9">
    <source>
        <dbReference type="Proteomes" id="UP000003844"/>
    </source>
</evidence>
<dbReference type="STRING" id="865937.Gilli_2881"/>
<evidence type="ECO:0000256" key="6">
    <source>
        <dbReference type="SAM" id="SignalP"/>
    </source>
</evidence>
<proteinExistence type="predicted"/>
<sequence>MRLTRLLIIGVLLSTFFIACKSDDDNGPEVVPPRDMGEQAIADDEAIISYLQTHFYNVEDFENPSEGFDYKIRFDTISGENSNKKPLIESNLLSTEIITRNEVDFTIYILKIREGVGEHPTFADSTFQNYKGELLNRTVFDNTVNPVWFDHPGTLTQANQGIAVTGLTEALVEFGGASGFEVNDDNTVTWENDFGIGAVFVPSGLAYFASGTSTIPAYSPLIFSFQLYRVNQADHDQDGIPSWMEDLDNNRILRNDDSDGDTAPNYLDQDDDGDGTPTRDEIIINEDGSIEFPDSNGNGTPDYLDPDTF</sequence>
<evidence type="ECO:0000256" key="5">
    <source>
        <dbReference type="SAM" id="MobiDB-lite"/>
    </source>
</evidence>
<feature type="domain" description="PPIase FKBP-type" evidence="7">
    <location>
        <begin position="123"/>
        <end position="231"/>
    </location>
</feature>
<evidence type="ECO:0000259" key="7">
    <source>
        <dbReference type="PROSITE" id="PS50059"/>
    </source>
</evidence>
<feature type="region of interest" description="Disordered" evidence="5">
    <location>
        <begin position="252"/>
        <end position="309"/>
    </location>
</feature>